<dbReference type="GeneID" id="37057255"/>
<comment type="caution">
    <text evidence="1">The sequence shown here is derived from an EMBL/GenBank/DDBJ whole genome shotgun (WGS) entry which is preliminary data.</text>
</comment>
<evidence type="ECO:0000313" key="2">
    <source>
        <dbReference type="Proteomes" id="UP000246171"/>
    </source>
</evidence>
<dbReference type="EMBL" id="MSFU01000011">
    <property type="protein sequence ID" value="PWY73942.1"/>
    <property type="molecule type" value="Genomic_DNA"/>
</dbReference>
<accession>A0A317VM70</accession>
<evidence type="ECO:0000313" key="1">
    <source>
        <dbReference type="EMBL" id="PWY73942.1"/>
    </source>
</evidence>
<protein>
    <submittedName>
        <fullName evidence="1">Uncharacterized protein</fullName>
    </submittedName>
</protein>
<dbReference type="AlphaFoldDB" id="A0A317VM70"/>
<dbReference type="RefSeq" id="XP_025388392.1">
    <property type="nucleotide sequence ID" value="XM_025535293.1"/>
</dbReference>
<reference evidence="1" key="1">
    <citation type="submission" date="2016-12" db="EMBL/GenBank/DDBJ databases">
        <title>The genomes of Aspergillus section Nigri reveals drivers in fungal speciation.</title>
        <authorList>
            <consortium name="DOE Joint Genome Institute"/>
            <person name="Vesth T.C."/>
            <person name="Nybo J."/>
            <person name="Theobald S."/>
            <person name="Brandl J."/>
            <person name="Frisvad J.C."/>
            <person name="Nielsen K.F."/>
            <person name="Lyhne E.K."/>
            <person name="Kogle M.E."/>
            <person name="Kuo A."/>
            <person name="Riley R."/>
            <person name="Clum A."/>
            <person name="Nolan M."/>
            <person name="Lipzen A."/>
            <person name="Salamov A."/>
            <person name="Henrissat B."/>
            <person name="Wiebenga A."/>
            <person name="De vries R.P."/>
            <person name="Grigoriev I.V."/>
            <person name="Mortensen U.H."/>
            <person name="Andersen M.R."/>
            <person name="Baker S.E."/>
        </authorList>
    </citation>
    <scope>NUCLEOTIDE SEQUENCE</scope>
    <source>
        <strain evidence="1">CBS 122712</strain>
    </source>
</reference>
<gene>
    <name evidence="1" type="ORF">BO83DRAFT_426601</name>
</gene>
<keyword evidence="2" id="KW-1185">Reference proteome</keyword>
<organism evidence="1 2">
    <name type="scientific">Aspergillus eucalypticola (strain CBS 122712 / IBT 29274)</name>
    <dbReference type="NCBI Taxonomy" id="1448314"/>
    <lineage>
        <taxon>Eukaryota</taxon>
        <taxon>Fungi</taxon>
        <taxon>Dikarya</taxon>
        <taxon>Ascomycota</taxon>
        <taxon>Pezizomycotina</taxon>
        <taxon>Eurotiomycetes</taxon>
        <taxon>Eurotiomycetidae</taxon>
        <taxon>Eurotiales</taxon>
        <taxon>Aspergillaceae</taxon>
        <taxon>Aspergillus</taxon>
        <taxon>Aspergillus subgen. Circumdati</taxon>
    </lineage>
</organism>
<name>A0A317VM70_ASPEC</name>
<dbReference type="OrthoDB" id="10527416at2759"/>
<dbReference type="Proteomes" id="UP000246171">
    <property type="component" value="Unassembled WGS sequence"/>
</dbReference>
<dbReference type="VEuPathDB" id="FungiDB:BO83DRAFT_426601"/>
<proteinExistence type="predicted"/>
<sequence>MEDKTIAYGIAIVGPGADKEKPAKVYDVEQKKWSNFDVLNTSRLDLSIKNKHPIVVDATFIPDALKKKITVVPNRKNHDFRAVKTAPGVGPERTRQISCFSETMKTGHSSNTLREVILA</sequence>